<protein>
    <submittedName>
        <fullName evidence="4">Angiopoietin-1-like</fullName>
    </submittedName>
</protein>
<dbReference type="InterPro" id="IPR002181">
    <property type="entry name" value="Fibrinogen_a/b/g_C_dom"/>
</dbReference>
<dbReference type="InterPro" id="IPR036056">
    <property type="entry name" value="Fibrinogen-like_C"/>
</dbReference>
<dbReference type="Pfam" id="PF00147">
    <property type="entry name" value="Fibrinogen_C"/>
    <property type="match status" value="1"/>
</dbReference>
<dbReference type="RefSeq" id="XP_005102687.1">
    <property type="nucleotide sequence ID" value="XM_005102630.1"/>
</dbReference>
<gene>
    <name evidence="4" type="primary">LOC101859028</name>
</gene>
<keyword evidence="3" id="KW-1185">Reference proteome</keyword>
<dbReference type="InterPro" id="IPR050373">
    <property type="entry name" value="Fibrinogen_C-term_domain"/>
</dbReference>
<sequence length="393" mass="44381">MNFDESCGQRLFALVLILVRSMLSMLTFEVNQCPTGKLCGGSRREIVPGVKGLLSCARHCGKDRSCLGVVSRETEWSQRVGTQANECHMLRACYNSLTSKECDEQMPQPFEYYAKVGDIPDLTLTSSVCQKCGVWDTTENKCKCTEGSAGVFCELDVYGSCKDFFNTESGRKTEKFYSVYFKLENGSPTFRVLCSLSPNGKEVRTYMFKSQGEVNFNRAWHDYEEGFFYDEANRWIGLRNINILCESMKNPMGVLETVYQSGTNRRRYNNFHDGNSSTNYILTVGKVDFSKNGDVGIGTTAKLANCLAMSNDAPFSTYDSENCDCQQRDCVSRAGAPWWFKNCTIECSPLGRKYVNLPQPQAEDRILLPGHNLHDSVYAEEFKYVGLFFKSNL</sequence>
<dbReference type="GeneID" id="101859028"/>
<dbReference type="Gene3D" id="3.90.215.10">
    <property type="entry name" value="Gamma Fibrinogen, chain A, domain 1"/>
    <property type="match status" value="1"/>
</dbReference>
<evidence type="ECO:0000313" key="4">
    <source>
        <dbReference type="RefSeq" id="XP_005102687.1"/>
    </source>
</evidence>
<dbReference type="PROSITE" id="PS51406">
    <property type="entry name" value="FIBRINOGEN_C_2"/>
    <property type="match status" value="1"/>
</dbReference>
<evidence type="ECO:0000313" key="3">
    <source>
        <dbReference type="Proteomes" id="UP000694888"/>
    </source>
</evidence>
<feature type="signal peptide" evidence="1">
    <location>
        <begin position="1"/>
        <end position="27"/>
    </location>
</feature>
<reference evidence="4" key="1">
    <citation type="submission" date="2025-08" db="UniProtKB">
        <authorList>
            <consortium name="RefSeq"/>
        </authorList>
    </citation>
    <scope>IDENTIFICATION</scope>
</reference>
<dbReference type="PANTHER" id="PTHR19143:SF394">
    <property type="entry name" value="ANGIOPOIETIN-RELATED PROTEIN 3-LIKE"/>
    <property type="match status" value="1"/>
</dbReference>
<name>A0ABM0JVT0_APLCA</name>
<accession>A0ABM0JVT0</accession>
<evidence type="ECO:0000256" key="1">
    <source>
        <dbReference type="SAM" id="SignalP"/>
    </source>
</evidence>
<organism evidence="3 4">
    <name type="scientific">Aplysia californica</name>
    <name type="common">California sea hare</name>
    <dbReference type="NCBI Taxonomy" id="6500"/>
    <lineage>
        <taxon>Eukaryota</taxon>
        <taxon>Metazoa</taxon>
        <taxon>Spiralia</taxon>
        <taxon>Lophotrochozoa</taxon>
        <taxon>Mollusca</taxon>
        <taxon>Gastropoda</taxon>
        <taxon>Heterobranchia</taxon>
        <taxon>Euthyneura</taxon>
        <taxon>Tectipleura</taxon>
        <taxon>Aplysiida</taxon>
        <taxon>Aplysioidea</taxon>
        <taxon>Aplysiidae</taxon>
        <taxon>Aplysia</taxon>
    </lineage>
</organism>
<keyword evidence="1" id="KW-0732">Signal</keyword>
<feature type="chain" id="PRO_5046764556" evidence="1">
    <location>
        <begin position="28"/>
        <end position="393"/>
    </location>
</feature>
<feature type="domain" description="Fibrinogen C-terminal" evidence="2">
    <location>
        <begin position="152"/>
        <end position="343"/>
    </location>
</feature>
<dbReference type="SMART" id="SM00186">
    <property type="entry name" value="FBG"/>
    <property type="match status" value="1"/>
</dbReference>
<dbReference type="Proteomes" id="UP000694888">
    <property type="component" value="Unplaced"/>
</dbReference>
<dbReference type="InterPro" id="IPR014716">
    <property type="entry name" value="Fibrinogen_a/b/g_C_1"/>
</dbReference>
<proteinExistence type="predicted"/>
<dbReference type="SUPFAM" id="SSF56496">
    <property type="entry name" value="Fibrinogen C-terminal domain-like"/>
    <property type="match status" value="1"/>
</dbReference>
<dbReference type="PANTHER" id="PTHR19143">
    <property type="entry name" value="FIBRINOGEN/TENASCIN/ANGIOPOEITIN"/>
    <property type="match status" value="1"/>
</dbReference>
<evidence type="ECO:0000259" key="2">
    <source>
        <dbReference type="PROSITE" id="PS51406"/>
    </source>
</evidence>